<evidence type="ECO:0000313" key="2">
    <source>
        <dbReference type="Proteomes" id="UP000085678"/>
    </source>
</evidence>
<dbReference type="SUPFAM" id="SSF52540">
    <property type="entry name" value="P-loop containing nucleoside triphosphate hydrolases"/>
    <property type="match status" value="1"/>
</dbReference>
<dbReference type="Pfam" id="PF00400">
    <property type="entry name" value="WD40"/>
    <property type="match status" value="1"/>
</dbReference>
<evidence type="ECO:0000259" key="1">
    <source>
        <dbReference type="SMART" id="SM00382"/>
    </source>
</evidence>
<protein>
    <submittedName>
        <fullName evidence="3">NACHT domain- and WD repeat-containing protein 1</fullName>
    </submittedName>
</protein>
<dbReference type="Gene3D" id="2.130.10.10">
    <property type="entry name" value="YVTN repeat-like/Quinoprotein amine dehydrogenase"/>
    <property type="match status" value="2"/>
</dbReference>
<dbReference type="RefSeq" id="XP_013384418.1">
    <property type="nucleotide sequence ID" value="XM_013528964.1"/>
</dbReference>
<dbReference type="InterPro" id="IPR003593">
    <property type="entry name" value="AAA+_ATPase"/>
</dbReference>
<dbReference type="KEGG" id="lak:106154573"/>
<sequence length="889" mass="100411">MQTNSIINHFQEELAYHETYAAEKTKGTSPRGQVVKYILAHINYNDKPQKPYIVHGTSGCGKTVTLAQLGRHLKAKQKNTIVIQRFIGISQRSSWLHDILIGIQIELCKELNLPVPENRIFHQVDRTLRNFDELLKEASKVLRGQKRKLVLVLDGINELHSTPGMDFVSWVPSSVPSMISLVLSTDPNEHGVLEKLLQRIPDEKTYLQVASFTEDMIVENLARWQNDVEKNLTEEQFESLFEFFAHCKTPLYVKMCFNTVIHQVPNPEGQKNSEEENPVLSNTLRAAVKDFYKRLERKYGTAMVSHVLGYMALARYGLSLKELENLLSVDDAVLREAGRSGAKSDADKLWKVLESWHGLQQELITRFQILREKLAYGTKVYSFTQRQYFQVAMECYLDGPPESPSNRSSLLRKMSDFFLWVWKQELDRFHRDEEDGHTSFESDEFSALGPEHLWNVSDLPYYLLHSEKKEDLLTITLGNFFWLFAKSKIMSLTEVINDFNITLEIMNHPEVEILRESLICVQERLDANDKGTSHFATSLLGHIRSLSSAFPSVIGRVTKQALDWCLNRASKPLLIPTSTWLDAPIGYHIGVAGLPPRMVTAASLSKDGKRLSLAHDDKTVSIWETCDACEMLLSKVMKDPVSAISLSDGGDQAAIFSKDGLTVKILDTHHLDTDEEYVVFHQKSDTIAWETTSRWTSSKRTRLKMSANSERVLLLHENVLYVVYQGQGSAKRVTDGVSCFQISVCGQYLVTGHFKGSVSVRSMVDRKVLHTLDKHGDCVSCAFVTKEKVCATGGHDGKVVVFNLEDGKVVHEILGSKTRVQDVAIDQFGLCLGVAADSAISCGTWSAGNALMSLSRHTQTLCIQFTLHLLHQILVFPRMYWSLLLGKEA</sequence>
<dbReference type="SMART" id="SM00320">
    <property type="entry name" value="WD40"/>
    <property type="match status" value="3"/>
</dbReference>
<dbReference type="SMART" id="SM00382">
    <property type="entry name" value="AAA"/>
    <property type="match status" value="1"/>
</dbReference>
<dbReference type="Gene3D" id="3.40.50.300">
    <property type="entry name" value="P-loop containing nucleotide triphosphate hydrolases"/>
    <property type="match status" value="1"/>
</dbReference>
<dbReference type="PANTHER" id="PTHR19871">
    <property type="entry name" value="BETA TRANSDUCIN-RELATED PROTEIN"/>
    <property type="match status" value="1"/>
</dbReference>
<accession>A0A1S3HED7</accession>
<dbReference type="STRING" id="7574.A0A1S3HED7"/>
<gene>
    <name evidence="3" type="primary">LOC106154573</name>
</gene>
<dbReference type="PANTHER" id="PTHR19871:SF40">
    <property type="entry name" value="TETRATRICOPEPTIDE REPEAT PROTEIN 41-RELATED"/>
    <property type="match status" value="1"/>
</dbReference>
<dbReference type="GeneID" id="106154573"/>
<dbReference type="Proteomes" id="UP000085678">
    <property type="component" value="Unplaced"/>
</dbReference>
<reference evidence="3" key="1">
    <citation type="submission" date="2025-08" db="UniProtKB">
        <authorList>
            <consortium name="RefSeq"/>
        </authorList>
    </citation>
    <scope>IDENTIFICATION</scope>
    <source>
        <tissue evidence="3">Gonads</tissue>
    </source>
</reference>
<keyword evidence="2" id="KW-1185">Reference proteome</keyword>
<proteinExistence type="predicted"/>
<dbReference type="AlphaFoldDB" id="A0A1S3HED7"/>
<dbReference type="InterPro" id="IPR027417">
    <property type="entry name" value="P-loop_NTPase"/>
</dbReference>
<dbReference type="OrthoDB" id="6134417at2759"/>
<dbReference type="InterPro" id="IPR001680">
    <property type="entry name" value="WD40_rpt"/>
</dbReference>
<dbReference type="InterPro" id="IPR007111">
    <property type="entry name" value="NACHT_NTPase"/>
</dbReference>
<feature type="domain" description="AAA+ ATPase" evidence="1">
    <location>
        <begin position="48"/>
        <end position="211"/>
    </location>
</feature>
<dbReference type="Pfam" id="PF05729">
    <property type="entry name" value="NACHT"/>
    <property type="match status" value="1"/>
</dbReference>
<dbReference type="InterPro" id="IPR036322">
    <property type="entry name" value="WD40_repeat_dom_sf"/>
</dbReference>
<dbReference type="InParanoid" id="A0A1S3HED7"/>
<dbReference type="InterPro" id="IPR015943">
    <property type="entry name" value="WD40/YVTN_repeat-like_dom_sf"/>
</dbReference>
<name>A0A1S3HED7_LINAN</name>
<organism evidence="2 3">
    <name type="scientific">Lingula anatina</name>
    <name type="common">Brachiopod</name>
    <name type="synonym">Lingula unguis</name>
    <dbReference type="NCBI Taxonomy" id="7574"/>
    <lineage>
        <taxon>Eukaryota</taxon>
        <taxon>Metazoa</taxon>
        <taxon>Spiralia</taxon>
        <taxon>Lophotrochozoa</taxon>
        <taxon>Brachiopoda</taxon>
        <taxon>Linguliformea</taxon>
        <taxon>Lingulata</taxon>
        <taxon>Lingulida</taxon>
        <taxon>Linguloidea</taxon>
        <taxon>Lingulidae</taxon>
        <taxon>Lingula</taxon>
    </lineage>
</organism>
<dbReference type="InterPro" id="IPR052752">
    <property type="entry name" value="NACHT-WD_repeat"/>
</dbReference>
<evidence type="ECO:0000313" key="3">
    <source>
        <dbReference type="RefSeq" id="XP_013384418.1"/>
    </source>
</evidence>
<dbReference type="SUPFAM" id="SSF50978">
    <property type="entry name" value="WD40 repeat-like"/>
    <property type="match status" value="1"/>
</dbReference>